<organism evidence="1 2">
    <name type="scientific">Trifolium pratense</name>
    <name type="common">Red clover</name>
    <dbReference type="NCBI Taxonomy" id="57577"/>
    <lineage>
        <taxon>Eukaryota</taxon>
        <taxon>Viridiplantae</taxon>
        <taxon>Streptophyta</taxon>
        <taxon>Embryophyta</taxon>
        <taxon>Tracheophyta</taxon>
        <taxon>Spermatophyta</taxon>
        <taxon>Magnoliopsida</taxon>
        <taxon>eudicotyledons</taxon>
        <taxon>Gunneridae</taxon>
        <taxon>Pentapetalae</taxon>
        <taxon>rosids</taxon>
        <taxon>fabids</taxon>
        <taxon>Fabales</taxon>
        <taxon>Fabaceae</taxon>
        <taxon>Papilionoideae</taxon>
        <taxon>50 kb inversion clade</taxon>
        <taxon>NPAAA clade</taxon>
        <taxon>Hologalegina</taxon>
        <taxon>IRL clade</taxon>
        <taxon>Trifolieae</taxon>
        <taxon>Trifolium</taxon>
    </lineage>
</organism>
<evidence type="ECO:0000313" key="2">
    <source>
        <dbReference type="Proteomes" id="UP000236291"/>
    </source>
</evidence>
<evidence type="ECO:0000313" key="1">
    <source>
        <dbReference type="EMBL" id="PNX57445.1"/>
    </source>
</evidence>
<proteinExistence type="predicted"/>
<feature type="non-terminal residue" evidence="1">
    <location>
        <position position="11"/>
    </location>
</feature>
<reference evidence="1 2" key="1">
    <citation type="journal article" date="2014" name="Am. J. Bot.">
        <title>Genome assembly and annotation for red clover (Trifolium pratense; Fabaceae).</title>
        <authorList>
            <person name="Istvanek J."/>
            <person name="Jaros M."/>
            <person name="Krenek A."/>
            <person name="Repkova J."/>
        </authorList>
    </citation>
    <scope>NUCLEOTIDE SEQUENCE [LARGE SCALE GENOMIC DNA]</scope>
    <source>
        <strain evidence="2">cv. Tatra</strain>
        <tissue evidence="1">Young leaves</tissue>
    </source>
</reference>
<comment type="caution">
    <text evidence="1">The sequence shown here is derived from an EMBL/GenBank/DDBJ whole genome shotgun (WGS) entry which is preliminary data.</text>
</comment>
<accession>A0A2K3JTT8</accession>
<sequence>MTSKDPEELPT</sequence>
<name>A0A2K3JTT8_TRIPR</name>
<reference evidence="1 2" key="2">
    <citation type="journal article" date="2017" name="Front. Plant Sci.">
        <title>Gene Classification and Mining of Molecular Markers Useful in Red Clover (Trifolium pratense) Breeding.</title>
        <authorList>
            <person name="Istvanek J."/>
            <person name="Dluhosova J."/>
            <person name="Dluhos P."/>
            <person name="Patkova L."/>
            <person name="Nedelnik J."/>
            <person name="Repkova J."/>
        </authorList>
    </citation>
    <scope>NUCLEOTIDE SEQUENCE [LARGE SCALE GENOMIC DNA]</scope>
    <source>
        <strain evidence="2">cv. Tatra</strain>
        <tissue evidence="1">Young leaves</tissue>
    </source>
</reference>
<dbReference type="Proteomes" id="UP000236291">
    <property type="component" value="Unassembled WGS sequence"/>
</dbReference>
<dbReference type="EMBL" id="ASHM01123600">
    <property type="protein sequence ID" value="PNX57445.1"/>
    <property type="molecule type" value="Genomic_DNA"/>
</dbReference>
<protein>
    <submittedName>
        <fullName evidence="1">Uncharacterized protein</fullName>
    </submittedName>
</protein>
<gene>
    <name evidence="1" type="ORF">L195_g058697</name>
</gene>